<sequence>MGILAIAVICIASSITVTLLCCRAYYQSRHSALNPAGNDGLSAIKQQAQQLILDQLPAAMFCVDQRGQILCSNKTAQRALANLPGKAGTVSFNHLASKKLSGYEHIDLEKLIARRRSLINPNVGKLMKLGWLETKMTINVLDNRSGAVIALSNASAEFDLLAREKFFTQMTTIETLTSGIAHEINNPLMAVTTTLSTLVKRLDVNNPILQEKLANRQLKPDDFASIVNELRLTEITGNCLSATTRISDLVANMLTFGNSSAIPKERVNICQLLNVAADEFQRENEVRIDIAPCTNEEERVLCNPIEIRQVLDNIFGNARDAAGDLDAPQICISQTQTDGYQVLAISNNGKAIEPGVAERGRAWPSVAEQVFAPFFTTKEAGSGYGLGLSLCFHIIENRHGGSIRIGLNSQAETEVTIELPIHSTD</sequence>
<comment type="caution">
    <text evidence="10">The sequence shown here is derived from an EMBL/GenBank/DDBJ whole genome shotgun (WGS) entry which is preliminary data.</text>
</comment>
<dbReference type="GO" id="GO:0005524">
    <property type="term" value="F:ATP binding"/>
    <property type="evidence" value="ECO:0007669"/>
    <property type="project" value="UniProtKB-KW"/>
</dbReference>
<dbReference type="SMART" id="SM00387">
    <property type="entry name" value="HATPase_c"/>
    <property type="match status" value="1"/>
</dbReference>
<dbReference type="PROSITE" id="PS50109">
    <property type="entry name" value="HIS_KIN"/>
    <property type="match status" value="1"/>
</dbReference>
<keyword evidence="4" id="KW-0808">Transferase</keyword>
<reference evidence="10 11" key="1">
    <citation type="submission" date="2018-10" db="EMBL/GenBank/DDBJ databases">
        <title>Genomic Encyclopedia of Type Strains, Phase IV (KMG-IV): sequencing the most valuable type-strain genomes for metagenomic binning, comparative biology and taxonomic classification.</title>
        <authorList>
            <person name="Goeker M."/>
        </authorList>
    </citation>
    <scope>NUCLEOTIDE SEQUENCE [LARGE SCALE GENOMIC DNA]</scope>
    <source>
        <strain evidence="10 11">DSM 25080</strain>
    </source>
</reference>
<evidence type="ECO:0000256" key="1">
    <source>
        <dbReference type="ARBA" id="ARBA00000085"/>
    </source>
</evidence>
<gene>
    <name evidence="10" type="ORF">DFR27_0925</name>
</gene>
<dbReference type="GO" id="GO:0000155">
    <property type="term" value="F:phosphorelay sensor kinase activity"/>
    <property type="evidence" value="ECO:0007669"/>
    <property type="project" value="InterPro"/>
</dbReference>
<keyword evidence="7" id="KW-0067">ATP-binding</keyword>
<evidence type="ECO:0000256" key="7">
    <source>
        <dbReference type="ARBA" id="ARBA00022840"/>
    </source>
</evidence>
<keyword evidence="5" id="KW-0547">Nucleotide-binding</keyword>
<dbReference type="InterPro" id="IPR004358">
    <property type="entry name" value="Sig_transdc_His_kin-like_C"/>
</dbReference>
<dbReference type="Gene3D" id="3.30.565.10">
    <property type="entry name" value="Histidine kinase-like ATPase, C-terminal domain"/>
    <property type="match status" value="1"/>
</dbReference>
<dbReference type="InterPro" id="IPR036097">
    <property type="entry name" value="HisK_dim/P_sf"/>
</dbReference>
<evidence type="ECO:0000313" key="10">
    <source>
        <dbReference type="EMBL" id="RMA81127.1"/>
    </source>
</evidence>
<evidence type="ECO:0000256" key="2">
    <source>
        <dbReference type="ARBA" id="ARBA00012438"/>
    </source>
</evidence>
<dbReference type="InterPro" id="IPR036890">
    <property type="entry name" value="HATPase_C_sf"/>
</dbReference>
<dbReference type="InterPro" id="IPR005467">
    <property type="entry name" value="His_kinase_dom"/>
</dbReference>
<evidence type="ECO:0000256" key="8">
    <source>
        <dbReference type="ARBA" id="ARBA00023012"/>
    </source>
</evidence>
<dbReference type="Gene3D" id="1.10.287.130">
    <property type="match status" value="1"/>
</dbReference>
<evidence type="ECO:0000313" key="11">
    <source>
        <dbReference type="Proteomes" id="UP000267187"/>
    </source>
</evidence>
<protein>
    <recommendedName>
        <fullName evidence="2">histidine kinase</fullName>
        <ecNumber evidence="2">2.7.13.3</ecNumber>
    </recommendedName>
</protein>
<feature type="domain" description="Histidine kinase" evidence="9">
    <location>
        <begin position="179"/>
        <end position="423"/>
    </location>
</feature>
<dbReference type="Proteomes" id="UP000267187">
    <property type="component" value="Unassembled WGS sequence"/>
</dbReference>
<evidence type="ECO:0000256" key="4">
    <source>
        <dbReference type="ARBA" id="ARBA00022679"/>
    </source>
</evidence>
<keyword evidence="11" id="KW-1185">Reference proteome</keyword>
<evidence type="ECO:0000259" key="9">
    <source>
        <dbReference type="PROSITE" id="PS50109"/>
    </source>
</evidence>
<dbReference type="PANTHER" id="PTHR43065:SF10">
    <property type="entry name" value="PEROXIDE STRESS-ACTIVATED HISTIDINE KINASE MAK3"/>
    <property type="match status" value="1"/>
</dbReference>
<evidence type="ECO:0000256" key="6">
    <source>
        <dbReference type="ARBA" id="ARBA00022777"/>
    </source>
</evidence>
<keyword evidence="6" id="KW-0418">Kinase</keyword>
<dbReference type="EC" id="2.7.13.3" evidence="2"/>
<dbReference type="InterPro" id="IPR003661">
    <property type="entry name" value="HisK_dim/P_dom"/>
</dbReference>
<dbReference type="PANTHER" id="PTHR43065">
    <property type="entry name" value="SENSOR HISTIDINE KINASE"/>
    <property type="match status" value="1"/>
</dbReference>
<dbReference type="SUPFAM" id="SSF55874">
    <property type="entry name" value="ATPase domain of HSP90 chaperone/DNA topoisomerase II/histidine kinase"/>
    <property type="match status" value="1"/>
</dbReference>
<comment type="catalytic activity">
    <reaction evidence="1">
        <text>ATP + protein L-histidine = ADP + protein N-phospho-L-histidine.</text>
        <dbReference type="EC" id="2.7.13.3"/>
    </reaction>
</comment>
<organism evidence="10 11">
    <name type="scientific">Umboniibacter marinipuniceus</name>
    <dbReference type="NCBI Taxonomy" id="569599"/>
    <lineage>
        <taxon>Bacteria</taxon>
        <taxon>Pseudomonadati</taxon>
        <taxon>Pseudomonadota</taxon>
        <taxon>Gammaproteobacteria</taxon>
        <taxon>Cellvibrionales</taxon>
        <taxon>Cellvibrionaceae</taxon>
        <taxon>Umboniibacter</taxon>
    </lineage>
</organism>
<accession>A0A3M0A9C5</accession>
<proteinExistence type="predicted"/>
<dbReference type="Pfam" id="PF02518">
    <property type="entry name" value="HATPase_c"/>
    <property type="match status" value="1"/>
</dbReference>
<dbReference type="AlphaFoldDB" id="A0A3M0A9C5"/>
<dbReference type="EMBL" id="REFJ01000002">
    <property type="protein sequence ID" value="RMA81127.1"/>
    <property type="molecule type" value="Genomic_DNA"/>
</dbReference>
<keyword evidence="3" id="KW-0597">Phosphoprotein</keyword>
<evidence type="ECO:0000256" key="5">
    <source>
        <dbReference type="ARBA" id="ARBA00022741"/>
    </source>
</evidence>
<name>A0A3M0A9C5_9GAMM</name>
<evidence type="ECO:0000256" key="3">
    <source>
        <dbReference type="ARBA" id="ARBA00022553"/>
    </source>
</evidence>
<dbReference type="CDD" id="cd00082">
    <property type="entry name" value="HisKA"/>
    <property type="match status" value="1"/>
</dbReference>
<keyword evidence="8" id="KW-0902">Two-component regulatory system</keyword>
<dbReference type="SUPFAM" id="SSF47384">
    <property type="entry name" value="Homodimeric domain of signal transducing histidine kinase"/>
    <property type="match status" value="1"/>
</dbReference>
<dbReference type="InterPro" id="IPR003594">
    <property type="entry name" value="HATPase_dom"/>
</dbReference>
<dbReference type="PRINTS" id="PR00344">
    <property type="entry name" value="BCTRLSENSOR"/>
</dbReference>